<sequence>MLLPATLNSESSTGENTAFFRSFNQHLHHFQILLFDCHFYGHPTLASGPCTNIQQKLDQRFVSCMYGPHVFEKRKWLVTVVPVSTIGSRKQACILRGSPVSNKANPERREYRRGGIERGMI</sequence>
<reference evidence="1 2" key="1">
    <citation type="journal article" name="Sci. Rep.">
        <title>Telomere-to-telomere assembled and centromere annotated genomes of the two main subspecies of the button mushroom Agaricus bisporus reveal especially polymorphic chromosome ends.</title>
        <authorList>
            <person name="Sonnenberg A.S.M."/>
            <person name="Sedaghat-Telgerd N."/>
            <person name="Lavrijssen B."/>
            <person name="Ohm R.A."/>
            <person name="Hendrickx P.M."/>
            <person name="Scholtmeijer K."/>
            <person name="Baars J.J.P."/>
            <person name="van Peer A."/>
        </authorList>
    </citation>
    <scope>NUCLEOTIDE SEQUENCE [LARGE SCALE GENOMIC DNA]</scope>
    <source>
        <strain evidence="1 2">H119_p4</strain>
    </source>
</reference>
<proteinExistence type="predicted"/>
<dbReference type="Proteomes" id="UP000629468">
    <property type="component" value="Unassembled WGS sequence"/>
</dbReference>
<evidence type="ECO:0000313" key="1">
    <source>
        <dbReference type="EMBL" id="KAF7773270.1"/>
    </source>
</evidence>
<dbReference type="EMBL" id="JABXXO010000007">
    <property type="protein sequence ID" value="KAF7773270.1"/>
    <property type="molecule type" value="Genomic_DNA"/>
</dbReference>
<accession>A0A8H7F1T6</accession>
<name>A0A8H7F1T6_AGABI</name>
<dbReference type="AlphaFoldDB" id="A0A8H7F1T6"/>
<comment type="caution">
    <text evidence="1">The sequence shown here is derived from an EMBL/GenBank/DDBJ whole genome shotgun (WGS) entry which is preliminary data.</text>
</comment>
<protein>
    <submittedName>
        <fullName evidence="1">Uncharacterized protein</fullName>
    </submittedName>
</protein>
<organism evidence="1 2">
    <name type="scientific">Agaricus bisporus var. burnettii</name>
    <dbReference type="NCBI Taxonomy" id="192524"/>
    <lineage>
        <taxon>Eukaryota</taxon>
        <taxon>Fungi</taxon>
        <taxon>Dikarya</taxon>
        <taxon>Basidiomycota</taxon>
        <taxon>Agaricomycotina</taxon>
        <taxon>Agaricomycetes</taxon>
        <taxon>Agaricomycetidae</taxon>
        <taxon>Agaricales</taxon>
        <taxon>Agaricineae</taxon>
        <taxon>Agaricaceae</taxon>
        <taxon>Agaricus</taxon>
    </lineage>
</organism>
<gene>
    <name evidence="1" type="ORF">Agabi119p4_5437</name>
</gene>
<evidence type="ECO:0000313" key="2">
    <source>
        <dbReference type="Proteomes" id="UP000629468"/>
    </source>
</evidence>